<proteinExistence type="inferred from homology"/>
<gene>
    <name evidence="9" type="ORF">ACFP3V_04735</name>
</gene>
<dbReference type="RefSeq" id="WP_380580022.1">
    <property type="nucleotide sequence ID" value="NZ_JBHSQJ010000013.1"/>
</dbReference>
<dbReference type="EMBL" id="JBHSQJ010000013">
    <property type="protein sequence ID" value="MFC5906526.1"/>
    <property type="molecule type" value="Genomic_DNA"/>
</dbReference>
<reference evidence="10" key="1">
    <citation type="journal article" date="2019" name="Int. J. Syst. Evol. Microbiol.">
        <title>The Global Catalogue of Microorganisms (GCM) 10K type strain sequencing project: providing services to taxonomists for standard genome sequencing and annotation.</title>
        <authorList>
            <consortium name="The Broad Institute Genomics Platform"/>
            <consortium name="The Broad Institute Genome Sequencing Center for Infectious Disease"/>
            <person name="Wu L."/>
            <person name="Ma J."/>
        </authorList>
    </citation>
    <scope>NUCLEOTIDE SEQUENCE [LARGE SCALE GENOMIC DNA]</scope>
    <source>
        <strain evidence="10">JCM 4816</strain>
    </source>
</reference>
<keyword evidence="4 8" id="KW-0812">Transmembrane</keyword>
<comment type="subcellular location">
    <subcellularLocation>
        <location evidence="1">Cell membrane</location>
        <topology evidence="1">Multi-pass membrane protein</topology>
    </subcellularLocation>
</comment>
<evidence type="ECO:0000256" key="2">
    <source>
        <dbReference type="ARBA" id="ARBA00022475"/>
    </source>
</evidence>
<dbReference type="Proteomes" id="UP001596174">
    <property type="component" value="Unassembled WGS sequence"/>
</dbReference>
<evidence type="ECO:0000256" key="7">
    <source>
        <dbReference type="ARBA" id="ARBA00024033"/>
    </source>
</evidence>
<feature type="transmembrane region" description="Helical" evidence="8">
    <location>
        <begin position="152"/>
        <end position="176"/>
    </location>
</feature>
<sequence length="366" mass="39660">MSARPVRAWTLPLLLVPATTLFMLEVPFYRGWFDLYVYRGAVGAWILHGTSLYGYRLPGTGYGFTYPPFAALCLAPLALVPRWAAVTAMFLANTAASFLVLRLLLGRLSLRHLAVAACLFVMLEPVRDTFSFGQVNLLLLALVLLDERLGRWCGVLVGVAAAVKLTPLLFVGRLLAGGRHRAAALAATTAAATSALAWLLAPRASHRYWTRELWDTHRIGDLSYVSNQSLRGVVARLGDPGGGTPLWLALAAVTLALWLRGVRRSDDATGLALTSAAACLLSPVTWVHHLVWLLPALALLVRRGHRIAAGAVYVVLCSSLVWLWRFDSSGVPAFLGANAYAWLAVWLLVTLPPPGRIPYGAPGRLD</sequence>
<feature type="transmembrane region" description="Helical" evidence="8">
    <location>
        <begin position="182"/>
        <end position="201"/>
    </location>
</feature>
<evidence type="ECO:0000256" key="5">
    <source>
        <dbReference type="ARBA" id="ARBA00022989"/>
    </source>
</evidence>
<feature type="transmembrane region" description="Helical" evidence="8">
    <location>
        <begin position="6"/>
        <end position="24"/>
    </location>
</feature>
<organism evidence="9 10">
    <name type="scientific">Streptacidiphilus monticola</name>
    <dbReference type="NCBI Taxonomy" id="2161674"/>
    <lineage>
        <taxon>Bacteria</taxon>
        <taxon>Bacillati</taxon>
        <taxon>Actinomycetota</taxon>
        <taxon>Actinomycetes</taxon>
        <taxon>Kitasatosporales</taxon>
        <taxon>Streptomycetaceae</taxon>
        <taxon>Streptacidiphilus</taxon>
    </lineage>
</organism>
<dbReference type="InterPro" id="IPR018584">
    <property type="entry name" value="GT87"/>
</dbReference>
<name>A0ABW1FVP0_9ACTN</name>
<feature type="transmembrane region" description="Helical" evidence="8">
    <location>
        <begin position="307"/>
        <end position="324"/>
    </location>
</feature>
<feature type="transmembrane region" description="Helical" evidence="8">
    <location>
        <begin position="36"/>
        <end position="57"/>
    </location>
</feature>
<evidence type="ECO:0000313" key="10">
    <source>
        <dbReference type="Proteomes" id="UP001596174"/>
    </source>
</evidence>
<keyword evidence="2" id="KW-1003">Cell membrane</keyword>
<comment type="caution">
    <text evidence="9">The sequence shown here is derived from an EMBL/GenBank/DDBJ whole genome shotgun (WGS) entry which is preliminary data.</text>
</comment>
<comment type="similarity">
    <text evidence="7">Belongs to the glycosyltransferase 87 family.</text>
</comment>
<keyword evidence="6 8" id="KW-0472">Membrane</keyword>
<evidence type="ECO:0000256" key="6">
    <source>
        <dbReference type="ARBA" id="ARBA00023136"/>
    </source>
</evidence>
<dbReference type="Pfam" id="PF09594">
    <property type="entry name" value="GT87"/>
    <property type="match status" value="1"/>
</dbReference>
<evidence type="ECO:0000256" key="1">
    <source>
        <dbReference type="ARBA" id="ARBA00004651"/>
    </source>
</evidence>
<feature type="transmembrane region" description="Helical" evidence="8">
    <location>
        <begin position="271"/>
        <end position="300"/>
    </location>
</feature>
<evidence type="ECO:0000256" key="3">
    <source>
        <dbReference type="ARBA" id="ARBA00022679"/>
    </source>
</evidence>
<evidence type="ECO:0000256" key="4">
    <source>
        <dbReference type="ARBA" id="ARBA00022692"/>
    </source>
</evidence>
<accession>A0ABW1FVP0</accession>
<keyword evidence="5 8" id="KW-1133">Transmembrane helix</keyword>
<evidence type="ECO:0000313" key="9">
    <source>
        <dbReference type="EMBL" id="MFC5906526.1"/>
    </source>
</evidence>
<evidence type="ECO:0000256" key="8">
    <source>
        <dbReference type="SAM" id="Phobius"/>
    </source>
</evidence>
<feature type="transmembrane region" description="Helical" evidence="8">
    <location>
        <begin position="330"/>
        <end position="349"/>
    </location>
</feature>
<keyword evidence="10" id="KW-1185">Reference proteome</keyword>
<protein>
    <submittedName>
        <fullName evidence="9">Glycosyltransferase 87 family protein</fullName>
    </submittedName>
</protein>
<keyword evidence="3" id="KW-0808">Transferase</keyword>